<dbReference type="InterPro" id="IPR031919">
    <property type="entry name" value="Fucosidase_C"/>
</dbReference>
<evidence type="ECO:0000256" key="7">
    <source>
        <dbReference type="PIRSR" id="PIRSR001092-1"/>
    </source>
</evidence>
<evidence type="ECO:0000256" key="5">
    <source>
        <dbReference type="ARBA" id="ARBA00022801"/>
    </source>
</evidence>
<feature type="site" description="May be important for catalysis" evidence="7">
    <location>
        <position position="307"/>
    </location>
</feature>
<dbReference type="Pfam" id="PF16757">
    <property type="entry name" value="Fucosidase_C"/>
    <property type="match status" value="1"/>
</dbReference>
<evidence type="ECO:0000313" key="11">
    <source>
        <dbReference type="Proteomes" id="UP000304148"/>
    </source>
</evidence>
<dbReference type="EMBL" id="LS992241">
    <property type="protein sequence ID" value="SYX84835.1"/>
    <property type="molecule type" value="Genomic_DNA"/>
</dbReference>
<evidence type="ECO:0000259" key="8">
    <source>
        <dbReference type="Pfam" id="PF01120"/>
    </source>
</evidence>
<keyword evidence="4" id="KW-0732">Signal</keyword>
<dbReference type="Gene3D" id="3.20.20.80">
    <property type="entry name" value="Glycosidases"/>
    <property type="match status" value="1"/>
</dbReference>
<dbReference type="SMART" id="SM00812">
    <property type="entry name" value="Alpha_L_fucos"/>
    <property type="match status" value="1"/>
</dbReference>
<dbReference type="GO" id="GO:0006004">
    <property type="term" value="P:fucose metabolic process"/>
    <property type="evidence" value="ECO:0007669"/>
    <property type="project" value="InterPro"/>
</dbReference>
<organism evidence="10 11">
    <name type="scientific">Paenibacillus alvei</name>
    <name type="common">Bacillus alvei</name>
    <dbReference type="NCBI Taxonomy" id="44250"/>
    <lineage>
        <taxon>Bacteria</taxon>
        <taxon>Bacillati</taxon>
        <taxon>Bacillota</taxon>
        <taxon>Bacilli</taxon>
        <taxon>Bacillales</taxon>
        <taxon>Paenibacillaceae</taxon>
        <taxon>Paenibacillus</taxon>
    </lineage>
</organism>
<dbReference type="Gene3D" id="2.60.40.1180">
    <property type="entry name" value="Golgi alpha-mannosidase II"/>
    <property type="match status" value="1"/>
</dbReference>
<comment type="function">
    <text evidence="1">Alpha-L-fucosidase is responsible for hydrolyzing the alpha-1,6-linked fucose joined to the reducing-end N-acetylglucosamine of the carbohydrate moieties of glycoproteins.</text>
</comment>
<dbReference type="Proteomes" id="UP000304148">
    <property type="component" value="Chromosome"/>
</dbReference>
<dbReference type="PANTHER" id="PTHR10030:SF37">
    <property type="entry name" value="ALPHA-L-FUCOSIDASE-RELATED"/>
    <property type="match status" value="1"/>
</dbReference>
<dbReference type="Pfam" id="PF01120">
    <property type="entry name" value="Alpha_L_fucos"/>
    <property type="match status" value="1"/>
</dbReference>
<reference evidence="11" key="1">
    <citation type="submission" date="2018-08" db="EMBL/GenBank/DDBJ databases">
        <authorList>
            <person name="Chevrot R."/>
        </authorList>
    </citation>
    <scope>NUCLEOTIDE SEQUENCE [LARGE SCALE GENOMIC DNA]</scope>
</reference>
<dbReference type="SUPFAM" id="SSF51445">
    <property type="entry name" value="(Trans)glycosidases"/>
    <property type="match status" value="1"/>
</dbReference>
<evidence type="ECO:0000256" key="3">
    <source>
        <dbReference type="ARBA" id="ARBA00012662"/>
    </source>
</evidence>
<comment type="similarity">
    <text evidence="2">Belongs to the glycosyl hydrolase 29 family.</text>
</comment>
<keyword evidence="5" id="KW-0378">Hydrolase</keyword>
<feature type="domain" description="Alpha-L-fucosidase C-terminal" evidence="9">
    <location>
        <begin position="387"/>
        <end position="467"/>
    </location>
</feature>
<dbReference type="PIRSF" id="PIRSF001092">
    <property type="entry name" value="Alpha-L-fucosidase"/>
    <property type="match status" value="1"/>
</dbReference>
<name>A0A383RCJ6_PAEAL</name>
<dbReference type="PANTHER" id="PTHR10030">
    <property type="entry name" value="ALPHA-L-FUCOSIDASE"/>
    <property type="match status" value="1"/>
</dbReference>
<dbReference type="PRINTS" id="PR00741">
    <property type="entry name" value="GLHYDRLASE29"/>
</dbReference>
<dbReference type="AlphaFoldDB" id="A0A383RCJ6"/>
<dbReference type="InterPro" id="IPR016286">
    <property type="entry name" value="FUC_metazoa-typ"/>
</dbReference>
<dbReference type="InterPro" id="IPR017853">
    <property type="entry name" value="GH"/>
</dbReference>
<dbReference type="GO" id="GO:0005764">
    <property type="term" value="C:lysosome"/>
    <property type="evidence" value="ECO:0007669"/>
    <property type="project" value="TreeGrafter"/>
</dbReference>
<dbReference type="GO" id="GO:0004560">
    <property type="term" value="F:alpha-L-fucosidase activity"/>
    <property type="evidence" value="ECO:0007669"/>
    <property type="project" value="InterPro"/>
</dbReference>
<evidence type="ECO:0000256" key="1">
    <source>
        <dbReference type="ARBA" id="ARBA00004071"/>
    </source>
</evidence>
<dbReference type="InterPro" id="IPR013780">
    <property type="entry name" value="Glyco_hydro_b"/>
</dbReference>
<evidence type="ECO:0000256" key="6">
    <source>
        <dbReference type="ARBA" id="ARBA00023295"/>
    </source>
</evidence>
<gene>
    <name evidence="10" type="ORF">PBLR_13257</name>
</gene>
<evidence type="ECO:0000256" key="2">
    <source>
        <dbReference type="ARBA" id="ARBA00007951"/>
    </source>
</evidence>
<sequence length="469" mass="54285">MSETIQQQVEQREDEQIVQQGVHNFSAEDEWVKPDRPELLEQLEWFKDQKLGLMMHWGTYSQLGIVESWALSDVDEEWSRDSVDWDYDAEELKQQYFDLNKTFNPLRFQPELWADLAAEGGFKYLIFTTKHHDGFCMWDTKTTDYRITGEQTPFHTHKYADVCRHLFDAFRDRGLGIAAYFSKADWHTPTYWAPGMERSNPTWRGPSYNPQEYPELWEQFVQFTHEQIMELLTDYGRIDVLWLDAGWVCKESRVSQDIRLGEVVEKAREKQPWLLSADRTVGGPYENIITPEQTIPSEAMNVPWESCITMGTSFSFRFEDKYKTTRQLVHILMEVVAKGGNLALNVGPQPDGRIPEGAIARIKELGAWMGTYGEAVYGTRICAPYFTQRCAFTRKDDAVYCTYLYPSEDTCVNDNIILPYTEKVTAIHLIGTDEKLQFHSDEAGLHVKLPAHEVGDKAPIAHVFRLTAN</sequence>
<dbReference type="EC" id="3.2.1.51" evidence="3"/>
<dbReference type="GO" id="GO:0016139">
    <property type="term" value="P:glycoside catabolic process"/>
    <property type="evidence" value="ECO:0007669"/>
    <property type="project" value="TreeGrafter"/>
</dbReference>
<dbReference type="RefSeq" id="WP_138186633.1">
    <property type="nucleotide sequence ID" value="NZ_LS992241.1"/>
</dbReference>
<dbReference type="InterPro" id="IPR057739">
    <property type="entry name" value="Glyco_hydro_29_N"/>
</dbReference>
<protein>
    <recommendedName>
        <fullName evidence="3">alpha-L-fucosidase</fullName>
        <ecNumber evidence="3">3.2.1.51</ecNumber>
    </recommendedName>
</protein>
<evidence type="ECO:0000256" key="4">
    <source>
        <dbReference type="ARBA" id="ARBA00022729"/>
    </source>
</evidence>
<evidence type="ECO:0000313" key="10">
    <source>
        <dbReference type="EMBL" id="SYX84835.1"/>
    </source>
</evidence>
<feature type="domain" description="Glycoside hydrolase family 29 N-terminal" evidence="8">
    <location>
        <begin position="43"/>
        <end position="374"/>
    </location>
</feature>
<evidence type="ECO:0000259" key="9">
    <source>
        <dbReference type="Pfam" id="PF16757"/>
    </source>
</evidence>
<accession>A0A383RCJ6</accession>
<proteinExistence type="inferred from homology"/>
<keyword evidence="6" id="KW-0326">Glycosidase</keyword>
<dbReference type="InterPro" id="IPR000933">
    <property type="entry name" value="Glyco_hydro_29"/>
</dbReference>